<keyword evidence="2 5" id="KW-0560">Oxidoreductase</keyword>
<dbReference type="GO" id="GO:0016491">
    <property type="term" value="F:oxidoreductase activity"/>
    <property type="evidence" value="ECO:0007669"/>
    <property type="project" value="UniProtKB-KW"/>
</dbReference>
<comment type="similarity">
    <text evidence="1 3">Belongs to the short-chain dehydrogenases/reductases (SDR) family.</text>
</comment>
<dbReference type="InterPro" id="IPR002347">
    <property type="entry name" value="SDR_fam"/>
</dbReference>
<dbReference type="EMBL" id="CP036268">
    <property type="protein sequence ID" value="QDT35718.1"/>
    <property type="molecule type" value="Genomic_DNA"/>
</dbReference>
<dbReference type="GO" id="GO:0016020">
    <property type="term" value="C:membrane"/>
    <property type="evidence" value="ECO:0007669"/>
    <property type="project" value="TreeGrafter"/>
</dbReference>
<keyword evidence="6" id="KW-1185">Reference proteome</keyword>
<dbReference type="CDD" id="cd05356">
    <property type="entry name" value="17beta-HSD1_like_SDR_c"/>
    <property type="match status" value="1"/>
</dbReference>
<organism evidence="5 6">
    <name type="scientific">Stratiformator vulcanicus</name>
    <dbReference type="NCBI Taxonomy" id="2527980"/>
    <lineage>
        <taxon>Bacteria</taxon>
        <taxon>Pseudomonadati</taxon>
        <taxon>Planctomycetota</taxon>
        <taxon>Planctomycetia</taxon>
        <taxon>Planctomycetales</taxon>
        <taxon>Planctomycetaceae</taxon>
        <taxon>Stratiformator</taxon>
    </lineage>
</organism>
<evidence type="ECO:0000256" key="3">
    <source>
        <dbReference type="RuleBase" id="RU000363"/>
    </source>
</evidence>
<dbReference type="Proteomes" id="UP000317318">
    <property type="component" value="Chromosome"/>
</dbReference>
<dbReference type="KEGG" id="svp:Pan189_00710"/>
<dbReference type="InterPro" id="IPR036291">
    <property type="entry name" value="NAD(P)-bd_dom_sf"/>
</dbReference>
<dbReference type="PANTHER" id="PTHR44196:SF2">
    <property type="entry name" value="SHORT-CHAIN DEHYDROGENASE-RELATED"/>
    <property type="match status" value="1"/>
</dbReference>
<evidence type="ECO:0000313" key="6">
    <source>
        <dbReference type="Proteomes" id="UP000317318"/>
    </source>
</evidence>
<sequence length="324" mass="35610">MVKSSDSEVRPCSIGALAVIPWEPPRLNCVAESGCGLIEEYADRWAVVTGASSGIGAEYARVLASRGMHVILVARRKERLKELAAELFDKHGTRTEVISADLSQSEEVGRLFREIEQLDVPVEILVNNAGFGVVADIPNTSREDVLDLIRVNISALTDLTYRFLPSMIERRHGAILNIASVAGFQPVAYMGAYAASKSYVLHFSEALWAETRDHNVTVIAVCPGPTRTEFFDVAGVSGWLKKQSAQTPEQVVKSSLKAAERNRQFVITGWRNRLLSLLVRMAPRKIAVLESRKYFRPKPRNASSSHAVSTDEIAKDSESSAKSA</sequence>
<dbReference type="SUPFAM" id="SSF51735">
    <property type="entry name" value="NAD(P)-binding Rossmann-fold domains"/>
    <property type="match status" value="1"/>
</dbReference>
<accession>A0A517QVS5</accession>
<dbReference type="Gene3D" id="3.40.50.720">
    <property type="entry name" value="NAD(P)-binding Rossmann-like Domain"/>
    <property type="match status" value="1"/>
</dbReference>
<reference evidence="5 6" key="1">
    <citation type="submission" date="2019-02" db="EMBL/GenBank/DDBJ databases">
        <title>Deep-cultivation of Planctomycetes and their phenomic and genomic characterization uncovers novel biology.</title>
        <authorList>
            <person name="Wiegand S."/>
            <person name="Jogler M."/>
            <person name="Boedeker C."/>
            <person name="Pinto D."/>
            <person name="Vollmers J."/>
            <person name="Rivas-Marin E."/>
            <person name="Kohn T."/>
            <person name="Peeters S.H."/>
            <person name="Heuer A."/>
            <person name="Rast P."/>
            <person name="Oberbeckmann S."/>
            <person name="Bunk B."/>
            <person name="Jeske O."/>
            <person name="Meyerdierks A."/>
            <person name="Storesund J.E."/>
            <person name="Kallscheuer N."/>
            <person name="Luecker S."/>
            <person name="Lage O.M."/>
            <person name="Pohl T."/>
            <person name="Merkel B.J."/>
            <person name="Hornburger P."/>
            <person name="Mueller R.-W."/>
            <person name="Bruemmer F."/>
            <person name="Labrenz M."/>
            <person name="Spormann A.M."/>
            <person name="Op den Camp H."/>
            <person name="Overmann J."/>
            <person name="Amann R."/>
            <person name="Jetten M.S.M."/>
            <person name="Mascher T."/>
            <person name="Medema M.H."/>
            <person name="Devos D.P."/>
            <person name="Kaster A.-K."/>
            <person name="Ovreas L."/>
            <person name="Rohde M."/>
            <person name="Galperin M.Y."/>
            <person name="Jogler C."/>
        </authorList>
    </citation>
    <scope>NUCLEOTIDE SEQUENCE [LARGE SCALE GENOMIC DNA]</scope>
    <source>
        <strain evidence="5 6">Pan189</strain>
    </source>
</reference>
<dbReference type="Pfam" id="PF00106">
    <property type="entry name" value="adh_short"/>
    <property type="match status" value="1"/>
</dbReference>
<evidence type="ECO:0000256" key="2">
    <source>
        <dbReference type="ARBA" id="ARBA00023002"/>
    </source>
</evidence>
<gene>
    <name evidence="5" type="primary">actIII</name>
    <name evidence="5" type="ORF">Pan189_00710</name>
</gene>
<feature type="compositionally biased region" description="Basic and acidic residues" evidence="4">
    <location>
        <begin position="312"/>
        <end position="324"/>
    </location>
</feature>
<feature type="region of interest" description="Disordered" evidence="4">
    <location>
        <begin position="297"/>
        <end position="324"/>
    </location>
</feature>
<dbReference type="EC" id="1.3.1.-" evidence="5"/>
<evidence type="ECO:0000313" key="5">
    <source>
        <dbReference type="EMBL" id="QDT35718.1"/>
    </source>
</evidence>
<evidence type="ECO:0000256" key="1">
    <source>
        <dbReference type="ARBA" id="ARBA00006484"/>
    </source>
</evidence>
<name>A0A517QVS5_9PLAN</name>
<dbReference type="PRINTS" id="PR00080">
    <property type="entry name" value="SDRFAMILY"/>
</dbReference>
<protein>
    <submittedName>
        <fullName evidence="5">Ketoacyl reductase</fullName>
        <ecNumber evidence="5">1.3.1.-</ecNumber>
    </submittedName>
</protein>
<proteinExistence type="inferred from homology"/>
<dbReference type="PANTHER" id="PTHR44196">
    <property type="entry name" value="DEHYDROGENASE/REDUCTASE SDR FAMILY MEMBER 7B"/>
    <property type="match status" value="1"/>
</dbReference>
<evidence type="ECO:0000256" key="4">
    <source>
        <dbReference type="SAM" id="MobiDB-lite"/>
    </source>
</evidence>
<dbReference type="PRINTS" id="PR00081">
    <property type="entry name" value="GDHRDH"/>
</dbReference>
<dbReference type="AlphaFoldDB" id="A0A517QVS5"/>